<evidence type="ECO:0000256" key="1">
    <source>
        <dbReference type="ARBA" id="ARBA00022441"/>
    </source>
</evidence>
<dbReference type="STRING" id="74557.A0A1W0AAQ1"/>
<dbReference type="PANTHER" id="PTHR46093:SF18">
    <property type="entry name" value="FIBRONECTIN TYPE-III DOMAIN-CONTAINING PROTEIN"/>
    <property type="match status" value="1"/>
</dbReference>
<organism evidence="3 4">
    <name type="scientific">Thraustotheca clavata</name>
    <dbReference type="NCBI Taxonomy" id="74557"/>
    <lineage>
        <taxon>Eukaryota</taxon>
        <taxon>Sar</taxon>
        <taxon>Stramenopiles</taxon>
        <taxon>Oomycota</taxon>
        <taxon>Saprolegniomycetes</taxon>
        <taxon>Saprolegniales</taxon>
        <taxon>Achlyaceae</taxon>
        <taxon>Thraustotheca</taxon>
    </lineage>
</organism>
<sequence length="481" mass="53863">MSSPARIRRIKIKVPEEVEIQQVKENNVPQVPVRVYLETMEWKSEPIPQHRYSHRPHIRQGTAGGIHGNMLYLFGGFEDNGQRSNRLVQYNMDTHEWTSIECTGKVPPPRYGHACAINGNELWLFGGQGPEEGLNSKNLFDDLSILDLTSFEWRRAVVSCVGVNGHVNFVPLARRGHSLLLHDNMLYVYGGSGLDRMYSKDAYFGDLQRLDLSSFCWYEPTMTGTIPEPRSNHSAVMLPGTNYMIVFGGQTARKFVLPPTKKKSPVHNTTAKSVIMESIPPDTGLTTNQVFALDVSTFDWHIIAPLDGTAPSSRYGHIMQVHPTNSLCLFMFGGIAYQGYNDGAIHCLDLELKRWSTIDCIEPIPPRIRHVFNIHNYQMMIFGGCGENGLCIGDVYTVKIPNVPPPKCLELFSHPPKTQKEDEVSLHPTAPPSPRPHTIGGFMGIKSLQIGTESIQNTVRISPIKLSRPTTCEKDWCSIGL</sequence>
<dbReference type="InterPro" id="IPR015915">
    <property type="entry name" value="Kelch-typ_b-propeller"/>
</dbReference>
<dbReference type="OrthoDB" id="10251809at2759"/>
<evidence type="ECO:0000256" key="2">
    <source>
        <dbReference type="ARBA" id="ARBA00022737"/>
    </source>
</evidence>
<dbReference type="Gene3D" id="2.120.10.80">
    <property type="entry name" value="Kelch-type beta propeller"/>
    <property type="match status" value="2"/>
</dbReference>
<comment type="caution">
    <text evidence="3">The sequence shown here is derived from an EMBL/GenBank/DDBJ whole genome shotgun (WGS) entry which is preliminary data.</text>
</comment>
<evidence type="ECO:0000313" key="4">
    <source>
        <dbReference type="Proteomes" id="UP000243217"/>
    </source>
</evidence>
<proteinExistence type="predicted"/>
<protein>
    <submittedName>
        <fullName evidence="3">Uncharacterized protein</fullName>
    </submittedName>
</protein>
<dbReference type="Proteomes" id="UP000243217">
    <property type="component" value="Unassembled WGS sequence"/>
</dbReference>
<name>A0A1W0AAQ1_9STRA</name>
<dbReference type="EMBL" id="JNBS01000259">
    <property type="protein sequence ID" value="OQS07261.1"/>
    <property type="molecule type" value="Genomic_DNA"/>
</dbReference>
<dbReference type="PANTHER" id="PTHR46093">
    <property type="entry name" value="ACYL-COA-BINDING DOMAIN-CONTAINING PROTEIN 5"/>
    <property type="match status" value="1"/>
</dbReference>
<gene>
    <name evidence="3" type="ORF">THRCLA_00734</name>
</gene>
<dbReference type="Pfam" id="PF24681">
    <property type="entry name" value="Kelch_KLHDC2_KLHL20_DRC7"/>
    <property type="match status" value="2"/>
</dbReference>
<keyword evidence="4" id="KW-1185">Reference proteome</keyword>
<keyword evidence="1" id="KW-0880">Kelch repeat</keyword>
<accession>A0A1W0AAQ1</accession>
<dbReference type="AlphaFoldDB" id="A0A1W0AAQ1"/>
<keyword evidence="2" id="KW-0677">Repeat</keyword>
<dbReference type="SUPFAM" id="SSF117281">
    <property type="entry name" value="Kelch motif"/>
    <property type="match status" value="1"/>
</dbReference>
<reference evidence="3 4" key="1">
    <citation type="journal article" date="2014" name="Genome Biol. Evol.">
        <title>The secreted proteins of Achlya hypogyna and Thraustotheca clavata identify the ancestral oomycete secretome and reveal gene acquisitions by horizontal gene transfer.</title>
        <authorList>
            <person name="Misner I."/>
            <person name="Blouin N."/>
            <person name="Leonard G."/>
            <person name="Richards T.A."/>
            <person name="Lane C.E."/>
        </authorList>
    </citation>
    <scope>NUCLEOTIDE SEQUENCE [LARGE SCALE GENOMIC DNA]</scope>
    <source>
        <strain evidence="3 4">ATCC 34112</strain>
    </source>
</reference>
<evidence type="ECO:0000313" key="3">
    <source>
        <dbReference type="EMBL" id="OQS07261.1"/>
    </source>
</evidence>